<accession>A0A6A5VRW1</accession>
<evidence type="ECO:0000313" key="2">
    <source>
        <dbReference type="EMBL" id="KAF1980443.1"/>
    </source>
</evidence>
<feature type="chain" id="PRO_5025640597" evidence="1">
    <location>
        <begin position="17"/>
        <end position="224"/>
    </location>
</feature>
<keyword evidence="1" id="KW-0732">Signal</keyword>
<keyword evidence="3" id="KW-1185">Reference proteome</keyword>
<sequence>MSPILSTLVFTAAATAQLTTSIWMPSPYQDDINIGFLASVVGVNEGKTTLALHFDDQTDLKTAGYIIDHKPNTMTFEKGGFEAVSTESAQDDVPASTVTYGCQLNSPKSASAGGVCSFVSDGSALSDSAGGHTYSIEEEDIATYQVVITAGTEKLRATAGATPSSSGPAPTATLAFSLHRGQNVVPTATAPPDAPAQATGAAGVVLPLHPAVAGLGAAAMAFLL</sequence>
<dbReference type="Proteomes" id="UP000800036">
    <property type="component" value="Unassembled WGS sequence"/>
</dbReference>
<gene>
    <name evidence="2" type="ORF">BU23DRAFT_562787</name>
</gene>
<reference evidence="2" key="1">
    <citation type="journal article" date="2020" name="Stud. Mycol.">
        <title>101 Dothideomycetes genomes: a test case for predicting lifestyles and emergence of pathogens.</title>
        <authorList>
            <person name="Haridas S."/>
            <person name="Albert R."/>
            <person name="Binder M."/>
            <person name="Bloem J."/>
            <person name="Labutti K."/>
            <person name="Salamov A."/>
            <person name="Andreopoulos B."/>
            <person name="Baker S."/>
            <person name="Barry K."/>
            <person name="Bills G."/>
            <person name="Bluhm B."/>
            <person name="Cannon C."/>
            <person name="Castanera R."/>
            <person name="Culley D."/>
            <person name="Daum C."/>
            <person name="Ezra D."/>
            <person name="Gonzalez J."/>
            <person name="Henrissat B."/>
            <person name="Kuo A."/>
            <person name="Liang C."/>
            <person name="Lipzen A."/>
            <person name="Lutzoni F."/>
            <person name="Magnuson J."/>
            <person name="Mondo S."/>
            <person name="Nolan M."/>
            <person name="Ohm R."/>
            <person name="Pangilinan J."/>
            <person name="Park H.-J."/>
            <person name="Ramirez L."/>
            <person name="Alfaro M."/>
            <person name="Sun H."/>
            <person name="Tritt A."/>
            <person name="Yoshinaga Y."/>
            <person name="Zwiers L.-H."/>
            <person name="Turgeon B."/>
            <person name="Goodwin S."/>
            <person name="Spatafora J."/>
            <person name="Crous P."/>
            <person name="Grigoriev I."/>
        </authorList>
    </citation>
    <scope>NUCLEOTIDE SEQUENCE</scope>
    <source>
        <strain evidence="2">CBS 107.79</strain>
    </source>
</reference>
<protein>
    <submittedName>
        <fullName evidence="2">Uncharacterized protein</fullName>
    </submittedName>
</protein>
<evidence type="ECO:0000313" key="3">
    <source>
        <dbReference type="Proteomes" id="UP000800036"/>
    </source>
</evidence>
<feature type="signal peptide" evidence="1">
    <location>
        <begin position="1"/>
        <end position="16"/>
    </location>
</feature>
<dbReference type="AlphaFoldDB" id="A0A6A5VRW1"/>
<evidence type="ECO:0000256" key="1">
    <source>
        <dbReference type="SAM" id="SignalP"/>
    </source>
</evidence>
<organism evidence="2 3">
    <name type="scientific">Bimuria novae-zelandiae CBS 107.79</name>
    <dbReference type="NCBI Taxonomy" id="1447943"/>
    <lineage>
        <taxon>Eukaryota</taxon>
        <taxon>Fungi</taxon>
        <taxon>Dikarya</taxon>
        <taxon>Ascomycota</taxon>
        <taxon>Pezizomycotina</taxon>
        <taxon>Dothideomycetes</taxon>
        <taxon>Pleosporomycetidae</taxon>
        <taxon>Pleosporales</taxon>
        <taxon>Massarineae</taxon>
        <taxon>Didymosphaeriaceae</taxon>
        <taxon>Bimuria</taxon>
    </lineage>
</organism>
<dbReference type="EMBL" id="ML976656">
    <property type="protein sequence ID" value="KAF1980443.1"/>
    <property type="molecule type" value="Genomic_DNA"/>
</dbReference>
<name>A0A6A5VRW1_9PLEO</name>
<dbReference type="OrthoDB" id="3776815at2759"/>
<proteinExistence type="predicted"/>